<dbReference type="SUPFAM" id="SSF53474">
    <property type="entry name" value="alpha/beta-Hydrolases"/>
    <property type="match status" value="1"/>
</dbReference>
<dbReference type="PANTHER" id="PTHR16138">
    <property type="entry name" value="MYCOPHENOLIC ACID ACYL-GLUCURONIDE ESTERASE, MITOCHONDRIAL"/>
    <property type="match status" value="1"/>
</dbReference>
<evidence type="ECO:0008006" key="5">
    <source>
        <dbReference type="Google" id="ProtNLM"/>
    </source>
</evidence>
<name>A0A814EQJ6_9BILA</name>
<sequence>MSSLSLRYAYLHGFASSASSKKGVALKAWFSSVLNKDLLLPDLNIPSFQTLSVTKIVDTLEKTLVDSNCRWCLIGSSLGGLCATLLTQRQKELIHSLILLCPALEAEKLWSLKLSETQLNEWKTSGVKNYFHYITQKEEPLHYEFYNNLKEQINYPLVNCPVTIIHGIDDDLVPIETSRHYVQLLKQQQNRNIKLIEVQDDHLLSKPDTTKIILKTVVKQWFPSKMNNIELL</sequence>
<dbReference type="GO" id="GO:0004553">
    <property type="term" value="F:hydrolase activity, hydrolyzing O-glycosyl compounds"/>
    <property type="evidence" value="ECO:0007669"/>
    <property type="project" value="TreeGrafter"/>
</dbReference>
<protein>
    <recommendedName>
        <fullName evidence="5">Esterase</fullName>
    </recommendedName>
</protein>
<dbReference type="Proteomes" id="UP000681722">
    <property type="component" value="Unassembled WGS sequence"/>
</dbReference>
<dbReference type="EMBL" id="CAJNOQ010002655">
    <property type="protein sequence ID" value="CAF0971235.1"/>
    <property type="molecule type" value="Genomic_DNA"/>
</dbReference>
<proteinExistence type="predicted"/>
<dbReference type="InterPro" id="IPR052382">
    <property type="entry name" value="ABHD10_acyl-thioesterase"/>
</dbReference>
<dbReference type="OrthoDB" id="408373at2759"/>
<evidence type="ECO:0000313" key="2">
    <source>
        <dbReference type="EMBL" id="CAF0971235.1"/>
    </source>
</evidence>
<reference evidence="2" key="1">
    <citation type="submission" date="2021-02" db="EMBL/GenBank/DDBJ databases">
        <authorList>
            <person name="Nowell W R."/>
        </authorList>
    </citation>
    <scope>NUCLEOTIDE SEQUENCE</scope>
</reference>
<accession>A0A814EQJ6</accession>
<organism evidence="2 4">
    <name type="scientific">Didymodactylos carnosus</name>
    <dbReference type="NCBI Taxonomy" id="1234261"/>
    <lineage>
        <taxon>Eukaryota</taxon>
        <taxon>Metazoa</taxon>
        <taxon>Spiralia</taxon>
        <taxon>Gnathifera</taxon>
        <taxon>Rotifera</taxon>
        <taxon>Eurotatoria</taxon>
        <taxon>Bdelloidea</taxon>
        <taxon>Philodinida</taxon>
        <taxon>Philodinidae</taxon>
        <taxon>Didymodactylos</taxon>
    </lineage>
</organism>
<evidence type="ECO:0000313" key="3">
    <source>
        <dbReference type="EMBL" id="CAF3744265.1"/>
    </source>
</evidence>
<dbReference type="InterPro" id="IPR008886">
    <property type="entry name" value="UPF0227/Esterase_YqiA"/>
</dbReference>
<dbReference type="PANTHER" id="PTHR16138:SF7">
    <property type="entry name" value="PALMITOYL-PROTEIN THIOESTERASE ABHD10, MITOCHONDRIAL"/>
    <property type="match status" value="1"/>
</dbReference>
<keyword evidence="4" id="KW-1185">Reference proteome</keyword>
<evidence type="ECO:0000313" key="4">
    <source>
        <dbReference type="Proteomes" id="UP000663829"/>
    </source>
</evidence>
<dbReference type="Gene3D" id="3.40.50.1820">
    <property type="entry name" value="alpha/beta hydrolase"/>
    <property type="match status" value="1"/>
</dbReference>
<gene>
    <name evidence="2" type="ORF">GPM918_LOCUS12247</name>
    <name evidence="3" type="ORF">SRO942_LOCUS12248</name>
</gene>
<dbReference type="Pfam" id="PF05728">
    <property type="entry name" value="UPF0227"/>
    <property type="match status" value="1"/>
</dbReference>
<comment type="caution">
    <text evidence="2">The sequence shown here is derived from an EMBL/GenBank/DDBJ whole genome shotgun (WGS) entry which is preliminary data.</text>
</comment>
<dbReference type="Proteomes" id="UP000663829">
    <property type="component" value="Unassembled WGS sequence"/>
</dbReference>
<dbReference type="InterPro" id="IPR029058">
    <property type="entry name" value="AB_hydrolase_fold"/>
</dbReference>
<dbReference type="EMBL" id="CAJOBC010002655">
    <property type="protein sequence ID" value="CAF3744265.1"/>
    <property type="molecule type" value="Genomic_DNA"/>
</dbReference>
<keyword evidence="1" id="KW-0378">Hydrolase</keyword>
<dbReference type="AlphaFoldDB" id="A0A814EQJ6"/>
<evidence type="ECO:0000256" key="1">
    <source>
        <dbReference type="ARBA" id="ARBA00022801"/>
    </source>
</evidence>